<evidence type="ECO:0000313" key="1">
    <source>
        <dbReference type="EMBL" id="CAK8994904.1"/>
    </source>
</evidence>
<comment type="caution">
    <text evidence="1">The sequence shown here is derived from an EMBL/GenBank/DDBJ whole genome shotgun (WGS) entry which is preliminary data.</text>
</comment>
<evidence type="ECO:0008006" key="3">
    <source>
        <dbReference type="Google" id="ProtNLM"/>
    </source>
</evidence>
<proteinExistence type="predicted"/>
<accession>A0ABP0HXG2</accession>
<reference evidence="1 2" key="1">
    <citation type="submission" date="2024-02" db="EMBL/GenBank/DDBJ databases">
        <authorList>
            <person name="Chen Y."/>
            <person name="Shah S."/>
            <person name="Dougan E. K."/>
            <person name="Thang M."/>
            <person name="Chan C."/>
        </authorList>
    </citation>
    <scope>NUCLEOTIDE SEQUENCE [LARGE SCALE GENOMIC DNA]</scope>
</reference>
<dbReference type="PROSITE" id="PS51257">
    <property type="entry name" value="PROKAR_LIPOPROTEIN"/>
    <property type="match status" value="1"/>
</dbReference>
<keyword evidence="2" id="KW-1185">Reference proteome</keyword>
<evidence type="ECO:0000313" key="2">
    <source>
        <dbReference type="Proteomes" id="UP001642484"/>
    </source>
</evidence>
<dbReference type="EMBL" id="CAXAMN010001525">
    <property type="protein sequence ID" value="CAK8994904.1"/>
    <property type="molecule type" value="Genomic_DNA"/>
</dbReference>
<sequence>MKKAGGPCLQACVACTAGAVLLLISLGCSIWASIEDADFTPRTAPSFLQMRLELQRPAPAVDQALQREPSEAEALNCPASLLQWYPDCRSLPVRANFNIGRVRPNKDEKQSLLLYSALDAKIPKEEQVSILGWDPVIDEVHSTCPGQVGSKVSLVHHINVYTLGPGHIDALQPGKIYSKAELTPFELDFSSFRMLASHDKLAGQYLLPKGYGIPFSDRAMLEHHILFPKCWNFDAEDQPQSSGFNLYVTSRPVTPAALVGALNFNMDVRPAQGSVKWVTRMSADRLVELVWPHAEWPEILAVHLHTHDVAHSKYFEIVWLHQAQGERSENPPSRAR</sequence>
<dbReference type="Proteomes" id="UP001642484">
    <property type="component" value="Unassembled WGS sequence"/>
</dbReference>
<gene>
    <name evidence="1" type="ORF">CCMP2556_LOCUS3835</name>
</gene>
<protein>
    <recommendedName>
        <fullName evidence="3">Amine oxidase</fullName>
    </recommendedName>
</protein>
<name>A0ABP0HXG2_9DINO</name>
<organism evidence="1 2">
    <name type="scientific">Durusdinium trenchii</name>
    <dbReference type="NCBI Taxonomy" id="1381693"/>
    <lineage>
        <taxon>Eukaryota</taxon>
        <taxon>Sar</taxon>
        <taxon>Alveolata</taxon>
        <taxon>Dinophyceae</taxon>
        <taxon>Suessiales</taxon>
        <taxon>Symbiodiniaceae</taxon>
        <taxon>Durusdinium</taxon>
    </lineage>
</organism>